<reference evidence="2 3" key="2">
    <citation type="submission" date="2024-07" db="EMBL/GenBank/DDBJ databases">
        <authorList>
            <person name="Akdeniz Z."/>
        </authorList>
    </citation>
    <scope>NUCLEOTIDE SEQUENCE [LARGE SCALE GENOMIC DNA]</scope>
</reference>
<dbReference type="Proteomes" id="UP001642409">
    <property type="component" value="Unassembled WGS sequence"/>
</dbReference>
<dbReference type="EMBL" id="CAXDID020000069">
    <property type="protein sequence ID" value="CAL6013966.1"/>
    <property type="molecule type" value="Genomic_DNA"/>
</dbReference>
<gene>
    <name evidence="2" type="ORF">HINF_LOCUS24045</name>
    <name evidence="1" type="ORF">HINF_LOCUS30319</name>
</gene>
<reference evidence="1" key="1">
    <citation type="submission" date="2023-06" db="EMBL/GenBank/DDBJ databases">
        <authorList>
            <person name="Kurt Z."/>
        </authorList>
    </citation>
    <scope>NUCLEOTIDE SEQUENCE</scope>
</reference>
<evidence type="ECO:0000313" key="2">
    <source>
        <dbReference type="EMBL" id="CAL6013966.1"/>
    </source>
</evidence>
<dbReference type="EMBL" id="CATOUU010000703">
    <property type="protein sequence ID" value="CAI9942674.1"/>
    <property type="molecule type" value="Genomic_DNA"/>
</dbReference>
<organism evidence="1">
    <name type="scientific">Hexamita inflata</name>
    <dbReference type="NCBI Taxonomy" id="28002"/>
    <lineage>
        <taxon>Eukaryota</taxon>
        <taxon>Metamonada</taxon>
        <taxon>Diplomonadida</taxon>
        <taxon>Hexamitidae</taxon>
        <taxon>Hexamitinae</taxon>
        <taxon>Hexamita</taxon>
    </lineage>
</organism>
<sequence length="103" mass="12071">MYALCDICVTFKIQKIYDLHFQIILVSANYQNKHSRFIFASIRKSGSELKQSQILKQVAKMQTKYGFDFRVCLHRTKLAKQYPLHCYEKTNSLVFGKQKSAKS</sequence>
<evidence type="ECO:0000313" key="3">
    <source>
        <dbReference type="Proteomes" id="UP001642409"/>
    </source>
</evidence>
<evidence type="ECO:0000313" key="1">
    <source>
        <dbReference type="EMBL" id="CAI9942674.1"/>
    </source>
</evidence>
<protein>
    <submittedName>
        <fullName evidence="2">Hypothetical_protein</fullName>
    </submittedName>
</protein>
<dbReference type="AlphaFoldDB" id="A0AA86PMK2"/>
<comment type="caution">
    <text evidence="1">The sequence shown here is derived from an EMBL/GenBank/DDBJ whole genome shotgun (WGS) entry which is preliminary data.</text>
</comment>
<accession>A0AA86PMK2</accession>
<keyword evidence="3" id="KW-1185">Reference proteome</keyword>
<name>A0AA86PMK2_9EUKA</name>
<proteinExistence type="predicted"/>